<comment type="caution">
    <text evidence="1">The sequence shown here is derived from an EMBL/GenBank/DDBJ whole genome shotgun (WGS) entry which is preliminary data.</text>
</comment>
<accession>A0ACB8AKR0</accession>
<dbReference type="EMBL" id="MU267628">
    <property type="protein sequence ID" value="KAH7913593.1"/>
    <property type="molecule type" value="Genomic_DNA"/>
</dbReference>
<evidence type="ECO:0000313" key="2">
    <source>
        <dbReference type="Proteomes" id="UP000790377"/>
    </source>
</evidence>
<reference evidence="1" key="1">
    <citation type="journal article" date="2021" name="New Phytol.">
        <title>Evolutionary innovations through gain and loss of genes in the ectomycorrhizal Boletales.</title>
        <authorList>
            <person name="Wu G."/>
            <person name="Miyauchi S."/>
            <person name="Morin E."/>
            <person name="Kuo A."/>
            <person name="Drula E."/>
            <person name="Varga T."/>
            <person name="Kohler A."/>
            <person name="Feng B."/>
            <person name="Cao Y."/>
            <person name="Lipzen A."/>
            <person name="Daum C."/>
            <person name="Hundley H."/>
            <person name="Pangilinan J."/>
            <person name="Johnson J."/>
            <person name="Barry K."/>
            <person name="LaButti K."/>
            <person name="Ng V."/>
            <person name="Ahrendt S."/>
            <person name="Min B."/>
            <person name="Choi I.G."/>
            <person name="Park H."/>
            <person name="Plett J.M."/>
            <person name="Magnuson J."/>
            <person name="Spatafora J.W."/>
            <person name="Nagy L.G."/>
            <person name="Henrissat B."/>
            <person name="Grigoriev I.V."/>
            <person name="Yang Z.L."/>
            <person name="Xu J."/>
            <person name="Martin F.M."/>
        </authorList>
    </citation>
    <scope>NUCLEOTIDE SEQUENCE</scope>
    <source>
        <strain evidence="1">ATCC 28755</strain>
    </source>
</reference>
<name>A0ACB8AKR0_9AGAM</name>
<evidence type="ECO:0000313" key="1">
    <source>
        <dbReference type="EMBL" id="KAH7913593.1"/>
    </source>
</evidence>
<sequence>MKYATRCLLFLVVASCTLLFTFAPRSELLEETGKQNIQARAIGDPLASSSAPPTSSAAPSSAPASQTSSSTPASSTSAATSSQPTSAPQSSTTPSGSSSAPSSAPGESSIGTVVTGSNGETFTSVVVASPSTSPSPTTSGTSSGSGSGSSSGLGTGSIIGLSVAGGVAVIAIVSFFIWKLTRKRFSDFEDNEAIKWPELNTHGGDVHPLPTHSTGRSGFGTENDSELNLARASSPSGYAHSVAASSVPDVYSGGQDPYAVPPLPHLNPNQPYHDEPAGYGQPGYYDPYRGPVPNTFGDGYSDAGHGAEAFPMTQMARTRSPGPQALYDSPGRGSPGPQAALGYGGPMDGRMGSPAPSQMGARRPSPGPQGAYGYGQR</sequence>
<protein>
    <submittedName>
        <fullName evidence="1">Uncharacterized protein</fullName>
    </submittedName>
</protein>
<organism evidence="1 2">
    <name type="scientific">Hygrophoropsis aurantiaca</name>
    <dbReference type="NCBI Taxonomy" id="72124"/>
    <lineage>
        <taxon>Eukaryota</taxon>
        <taxon>Fungi</taxon>
        <taxon>Dikarya</taxon>
        <taxon>Basidiomycota</taxon>
        <taxon>Agaricomycotina</taxon>
        <taxon>Agaricomycetes</taxon>
        <taxon>Agaricomycetidae</taxon>
        <taxon>Boletales</taxon>
        <taxon>Coniophorineae</taxon>
        <taxon>Hygrophoropsidaceae</taxon>
        <taxon>Hygrophoropsis</taxon>
    </lineage>
</organism>
<keyword evidence="2" id="KW-1185">Reference proteome</keyword>
<dbReference type="Proteomes" id="UP000790377">
    <property type="component" value="Unassembled WGS sequence"/>
</dbReference>
<gene>
    <name evidence="1" type="ORF">BJ138DRAFT_1058795</name>
</gene>
<proteinExistence type="predicted"/>